<protein>
    <recommendedName>
        <fullName evidence="1">RNA-directed DNA polymerase</fullName>
        <ecNumber evidence="1">2.7.7.49</ecNumber>
    </recommendedName>
</protein>
<proteinExistence type="inferred from homology"/>
<keyword evidence="4" id="KW-0479">Metal-binding</keyword>
<dbReference type="AlphaFoldDB" id="A0A6S6UAN6"/>
<gene>
    <name evidence="11" type="ORF">HELGO_WM51062</name>
</gene>
<dbReference type="EC" id="2.7.7.49" evidence="1"/>
<evidence type="ECO:0000256" key="3">
    <source>
        <dbReference type="ARBA" id="ARBA00022695"/>
    </source>
</evidence>
<dbReference type="EMBL" id="CACVAT010000476">
    <property type="protein sequence ID" value="CAA6828788.1"/>
    <property type="molecule type" value="Genomic_DNA"/>
</dbReference>
<dbReference type="InterPro" id="IPR051083">
    <property type="entry name" value="GrpII_Intron_Splice-Mob/Def"/>
</dbReference>
<evidence type="ECO:0000256" key="7">
    <source>
        <dbReference type="ARBA" id="ARBA00023118"/>
    </source>
</evidence>
<evidence type="ECO:0000256" key="6">
    <source>
        <dbReference type="ARBA" id="ARBA00022918"/>
    </source>
</evidence>
<dbReference type="PANTHER" id="PTHR34047:SF8">
    <property type="entry name" value="PROTEIN YKFC"/>
    <property type="match status" value="1"/>
</dbReference>
<keyword evidence="6" id="KW-0695">RNA-directed DNA polymerase</keyword>
<reference evidence="11" key="1">
    <citation type="submission" date="2020-01" db="EMBL/GenBank/DDBJ databases">
        <authorList>
            <person name="Meier V. D."/>
            <person name="Meier V D."/>
        </authorList>
    </citation>
    <scope>NUCLEOTIDE SEQUENCE</scope>
    <source>
        <strain evidence="11">HLG_WM_MAG_09</strain>
    </source>
</reference>
<comment type="catalytic activity">
    <reaction evidence="9">
        <text>DNA(n) + a 2'-deoxyribonucleoside 5'-triphosphate = DNA(n+1) + diphosphate</text>
        <dbReference type="Rhea" id="RHEA:22508"/>
        <dbReference type="Rhea" id="RHEA-COMP:17339"/>
        <dbReference type="Rhea" id="RHEA-COMP:17340"/>
        <dbReference type="ChEBI" id="CHEBI:33019"/>
        <dbReference type="ChEBI" id="CHEBI:61560"/>
        <dbReference type="ChEBI" id="CHEBI:173112"/>
        <dbReference type="EC" id="2.7.7.49"/>
    </reaction>
</comment>
<dbReference type="PANTHER" id="PTHR34047">
    <property type="entry name" value="NUCLEAR INTRON MATURASE 1, MITOCHONDRIAL-RELATED"/>
    <property type="match status" value="1"/>
</dbReference>
<evidence type="ECO:0000256" key="2">
    <source>
        <dbReference type="ARBA" id="ARBA00022679"/>
    </source>
</evidence>
<dbReference type="GO" id="GO:0051607">
    <property type="term" value="P:defense response to virus"/>
    <property type="evidence" value="ECO:0007669"/>
    <property type="project" value="UniProtKB-KW"/>
</dbReference>
<evidence type="ECO:0000256" key="4">
    <source>
        <dbReference type="ARBA" id="ARBA00022723"/>
    </source>
</evidence>
<evidence type="ECO:0000256" key="9">
    <source>
        <dbReference type="ARBA" id="ARBA00048173"/>
    </source>
</evidence>
<dbReference type="GO" id="GO:0003723">
    <property type="term" value="F:RNA binding"/>
    <property type="evidence" value="ECO:0007669"/>
    <property type="project" value="InterPro"/>
</dbReference>
<sequence length="244" mass="28183">MGIPAIVDRVIQQAIAQVLTPTFDPTFSDNSFGFRPNRNGQQVVKQVQGIIKTGRRYAVDVDLSKFFDRVNHDLLMTHLGYKVKDKRVLRLIKRYLRAGVIDNQFYSESREGVPQGGPLSPLLANIMLDPLDKELEKRGHRFARYADDFTILVNSLRAGERVLRSISRFLSHRLKLIVNTVKSQVVKTSESKFLGFTFKAGRIQWHPKTLLKFKQHVRRLTNRNRGVSMRYQLFKLSQYFYAAG</sequence>
<dbReference type="GO" id="GO:0046872">
    <property type="term" value="F:metal ion binding"/>
    <property type="evidence" value="ECO:0007669"/>
    <property type="project" value="UniProtKB-KW"/>
</dbReference>
<evidence type="ECO:0000256" key="5">
    <source>
        <dbReference type="ARBA" id="ARBA00022842"/>
    </source>
</evidence>
<evidence type="ECO:0000256" key="1">
    <source>
        <dbReference type="ARBA" id="ARBA00012493"/>
    </source>
</evidence>
<dbReference type="InterPro" id="IPR000477">
    <property type="entry name" value="RT_dom"/>
</dbReference>
<dbReference type="SUPFAM" id="SSF56672">
    <property type="entry name" value="DNA/RNA polymerases"/>
    <property type="match status" value="1"/>
</dbReference>
<feature type="domain" description="Reverse transcriptase" evidence="10">
    <location>
        <begin position="1"/>
        <end position="198"/>
    </location>
</feature>
<evidence type="ECO:0000313" key="11">
    <source>
        <dbReference type="EMBL" id="CAA6828788.1"/>
    </source>
</evidence>
<comment type="similarity">
    <text evidence="8">Belongs to the bacterial reverse transcriptase family.</text>
</comment>
<accession>A0A6S6UAN6</accession>
<evidence type="ECO:0000259" key="10">
    <source>
        <dbReference type="PROSITE" id="PS50878"/>
    </source>
</evidence>
<dbReference type="PROSITE" id="PS50878">
    <property type="entry name" value="RT_POL"/>
    <property type="match status" value="1"/>
</dbReference>
<dbReference type="CDD" id="cd01651">
    <property type="entry name" value="RT_G2_intron"/>
    <property type="match status" value="1"/>
</dbReference>
<organism evidence="11">
    <name type="scientific">uncultured Thiotrichaceae bacterium</name>
    <dbReference type="NCBI Taxonomy" id="298394"/>
    <lineage>
        <taxon>Bacteria</taxon>
        <taxon>Pseudomonadati</taxon>
        <taxon>Pseudomonadota</taxon>
        <taxon>Gammaproteobacteria</taxon>
        <taxon>Thiotrichales</taxon>
        <taxon>Thiotrichaceae</taxon>
        <taxon>environmental samples</taxon>
    </lineage>
</organism>
<dbReference type="GO" id="GO:0003964">
    <property type="term" value="F:RNA-directed DNA polymerase activity"/>
    <property type="evidence" value="ECO:0007669"/>
    <property type="project" value="UniProtKB-KW"/>
</dbReference>
<keyword evidence="5" id="KW-0460">Magnesium</keyword>
<dbReference type="InterPro" id="IPR000123">
    <property type="entry name" value="Reverse_transcriptase_msDNA"/>
</dbReference>
<dbReference type="InterPro" id="IPR043502">
    <property type="entry name" value="DNA/RNA_pol_sf"/>
</dbReference>
<keyword evidence="2" id="KW-0808">Transferase</keyword>
<dbReference type="PRINTS" id="PR00866">
    <property type="entry name" value="RNADNAPOLMS"/>
</dbReference>
<dbReference type="Pfam" id="PF00078">
    <property type="entry name" value="RVT_1"/>
    <property type="match status" value="1"/>
</dbReference>
<name>A0A6S6UAN6_9GAMM</name>
<keyword evidence="3" id="KW-0548">Nucleotidyltransferase</keyword>
<evidence type="ECO:0000256" key="8">
    <source>
        <dbReference type="ARBA" id="ARBA00034120"/>
    </source>
</evidence>
<keyword evidence="7" id="KW-0051">Antiviral defense</keyword>